<gene>
    <name evidence="2" type="ORF">CFP56_001630</name>
</gene>
<dbReference type="Proteomes" id="UP000237347">
    <property type="component" value="Unassembled WGS sequence"/>
</dbReference>
<sequence>MSPNVATEVGNKMGVVEDVEQRRRIDDQKFFLRVRVALPISKPLWRGSFLLGSDGKRHWVKYKYERMPIFCHYCGVLGHDFRHCSTHFAASKKATPLNYQYGD</sequence>
<comment type="caution">
    <text evidence="2">The sequence shown here is derived from an EMBL/GenBank/DDBJ whole genome shotgun (WGS) entry which is preliminary data.</text>
</comment>
<dbReference type="PANTHER" id="PTHR31286">
    <property type="entry name" value="GLYCINE-RICH CELL WALL STRUCTURAL PROTEIN 1.8-LIKE"/>
    <property type="match status" value="1"/>
</dbReference>
<dbReference type="Pfam" id="PF14392">
    <property type="entry name" value="zf-CCHC_4"/>
    <property type="match status" value="1"/>
</dbReference>
<organism evidence="2 3">
    <name type="scientific">Quercus suber</name>
    <name type="common">Cork oak</name>
    <dbReference type="NCBI Taxonomy" id="58331"/>
    <lineage>
        <taxon>Eukaryota</taxon>
        <taxon>Viridiplantae</taxon>
        <taxon>Streptophyta</taxon>
        <taxon>Embryophyta</taxon>
        <taxon>Tracheophyta</taxon>
        <taxon>Spermatophyta</taxon>
        <taxon>Magnoliopsida</taxon>
        <taxon>eudicotyledons</taxon>
        <taxon>Gunneridae</taxon>
        <taxon>Pentapetalae</taxon>
        <taxon>rosids</taxon>
        <taxon>fabids</taxon>
        <taxon>Fagales</taxon>
        <taxon>Fagaceae</taxon>
        <taxon>Quercus</taxon>
    </lineage>
</organism>
<reference evidence="2 3" key="1">
    <citation type="journal article" date="2018" name="Sci. Data">
        <title>The draft genome sequence of cork oak.</title>
        <authorList>
            <person name="Ramos A.M."/>
            <person name="Usie A."/>
            <person name="Barbosa P."/>
            <person name="Barros P.M."/>
            <person name="Capote T."/>
            <person name="Chaves I."/>
            <person name="Simoes F."/>
            <person name="Abreu I."/>
            <person name="Carrasquinho I."/>
            <person name="Faro C."/>
            <person name="Guimaraes J.B."/>
            <person name="Mendonca D."/>
            <person name="Nobrega F."/>
            <person name="Rodrigues L."/>
            <person name="Saibo N.J.M."/>
            <person name="Varela M.C."/>
            <person name="Egas C."/>
            <person name="Matos J."/>
            <person name="Miguel C.M."/>
            <person name="Oliveira M.M."/>
            <person name="Ricardo C.P."/>
            <person name="Goncalves S."/>
        </authorList>
    </citation>
    <scope>NUCLEOTIDE SEQUENCE [LARGE SCALE GENOMIC DNA]</scope>
    <source>
        <strain evidence="3">cv. HL8</strain>
    </source>
</reference>
<proteinExistence type="predicted"/>
<protein>
    <recommendedName>
        <fullName evidence="1">Zinc knuckle CX2CX4HX4C domain-containing protein</fullName>
    </recommendedName>
</protein>
<dbReference type="PANTHER" id="PTHR31286:SF167">
    <property type="entry name" value="OS09G0268800 PROTEIN"/>
    <property type="match status" value="1"/>
</dbReference>
<evidence type="ECO:0000259" key="1">
    <source>
        <dbReference type="Pfam" id="PF14392"/>
    </source>
</evidence>
<evidence type="ECO:0000313" key="3">
    <source>
        <dbReference type="Proteomes" id="UP000237347"/>
    </source>
</evidence>
<dbReference type="AlphaFoldDB" id="A0AAW0LGL9"/>
<keyword evidence="3" id="KW-1185">Reference proteome</keyword>
<accession>A0AAW0LGL9</accession>
<feature type="domain" description="Zinc knuckle CX2CX4HX4C" evidence="1">
    <location>
        <begin position="54"/>
        <end position="85"/>
    </location>
</feature>
<name>A0AAW0LGL9_QUESU</name>
<dbReference type="EMBL" id="PKMF04000105">
    <property type="protein sequence ID" value="KAK7850047.1"/>
    <property type="molecule type" value="Genomic_DNA"/>
</dbReference>
<dbReference type="InterPro" id="IPR040256">
    <property type="entry name" value="At4g02000-like"/>
</dbReference>
<dbReference type="InterPro" id="IPR025836">
    <property type="entry name" value="Zn_knuckle_CX2CX4HX4C"/>
</dbReference>
<evidence type="ECO:0000313" key="2">
    <source>
        <dbReference type="EMBL" id="KAK7850047.1"/>
    </source>
</evidence>